<evidence type="ECO:0000259" key="5">
    <source>
        <dbReference type="PROSITE" id="PS50937"/>
    </source>
</evidence>
<dbReference type="CDD" id="cd01106">
    <property type="entry name" value="HTH_TipAL-Mta"/>
    <property type="match status" value="1"/>
</dbReference>
<evidence type="ECO:0000313" key="7">
    <source>
        <dbReference type="Proteomes" id="UP000199691"/>
    </source>
</evidence>
<dbReference type="OrthoDB" id="9809391at2"/>
<dbReference type="SUPFAM" id="SSF89082">
    <property type="entry name" value="Antibiotic binding domain of TipA-like multidrug resistance regulators"/>
    <property type="match status" value="1"/>
</dbReference>
<sequence length="252" mass="29274">MAWSIAQVARMSKVTSRTLRHYDSIGLLPPAWIGDNGYRYYEKEQVHRLQQILLLRDLGLGLDVVAEMLNGTDQLTVLRNHHRWLRDERERLDRLADTVARTIAELEGGDEVKLEELFDGFDAKKQERHEAELVERYGEGARQHIDDSKEKMKGWTRADADRFMAEWQDIARGLGELYTAGEAVDAPRTQELVDRHYRWICLSWTPDRESYKGLGDLYVDSDEFRVNFEVEGGGNMAEWTRDAMAHYADTRL</sequence>
<dbReference type="PROSITE" id="PS50937">
    <property type="entry name" value="HTH_MERR_2"/>
    <property type="match status" value="1"/>
</dbReference>
<dbReference type="GO" id="GO:0003677">
    <property type="term" value="F:DNA binding"/>
    <property type="evidence" value="ECO:0007669"/>
    <property type="project" value="UniProtKB-KW"/>
</dbReference>
<dbReference type="InterPro" id="IPR000551">
    <property type="entry name" value="MerR-type_HTH_dom"/>
</dbReference>
<dbReference type="Gene3D" id="1.10.1660.10">
    <property type="match status" value="1"/>
</dbReference>
<keyword evidence="7" id="KW-1185">Reference proteome</keyword>
<keyword evidence="1" id="KW-0678">Repressor</keyword>
<dbReference type="InterPro" id="IPR012925">
    <property type="entry name" value="TipAS_dom"/>
</dbReference>
<dbReference type="AlphaFoldDB" id="A0A1H0DP90"/>
<feature type="domain" description="HTH merR-type" evidence="5">
    <location>
        <begin position="2"/>
        <end position="71"/>
    </location>
</feature>
<protein>
    <submittedName>
        <fullName evidence="6">DNA-binding transcriptional regulator, MerR family</fullName>
    </submittedName>
</protein>
<accession>A0A1H0DP90</accession>
<dbReference type="Pfam" id="PF13411">
    <property type="entry name" value="MerR_1"/>
    <property type="match status" value="1"/>
</dbReference>
<proteinExistence type="predicted"/>
<dbReference type="InterPro" id="IPR009061">
    <property type="entry name" value="DNA-bd_dom_put_sf"/>
</dbReference>
<dbReference type="InterPro" id="IPR036244">
    <property type="entry name" value="TipA-like_antibiotic-bd"/>
</dbReference>
<keyword evidence="3 6" id="KW-0238">DNA-binding</keyword>
<dbReference type="SMART" id="SM00422">
    <property type="entry name" value="HTH_MERR"/>
    <property type="match status" value="1"/>
</dbReference>
<evidence type="ECO:0000313" key="6">
    <source>
        <dbReference type="EMBL" id="SDN71964.1"/>
    </source>
</evidence>
<dbReference type="Pfam" id="PF07739">
    <property type="entry name" value="TipAS"/>
    <property type="match status" value="1"/>
</dbReference>
<dbReference type="Proteomes" id="UP000199691">
    <property type="component" value="Unassembled WGS sequence"/>
</dbReference>
<dbReference type="PANTHER" id="PTHR30204:SF69">
    <property type="entry name" value="MERR-FAMILY TRANSCRIPTIONAL REGULATOR"/>
    <property type="match status" value="1"/>
</dbReference>
<name>A0A1H0DP90_9PSEU</name>
<organism evidence="6 7">
    <name type="scientific">Lentzea jiangxiensis</name>
    <dbReference type="NCBI Taxonomy" id="641025"/>
    <lineage>
        <taxon>Bacteria</taxon>
        <taxon>Bacillati</taxon>
        <taxon>Actinomycetota</taxon>
        <taxon>Actinomycetes</taxon>
        <taxon>Pseudonocardiales</taxon>
        <taxon>Pseudonocardiaceae</taxon>
        <taxon>Lentzea</taxon>
    </lineage>
</organism>
<dbReference type="Gene3D" id="1.10.490.50">
    <property type="entry name" value="Antibiotic binding domain of TipA-like multidrug resistance regulators"/>
    <property type="match status" value="1"/>
</dbReference>
<evidence type="ECO:0000256" key="4">
    <source>
        <dbReference type="ARBA" id="ARBA00023163"/>
    </source>
</evidence>
<evidence type="ECO:0000256" key="2">
    <source>
        <dbReference type="ARBA" id="ARBA00023015"/>
    </source>
</evidence>
<dbReference type="PANTHER" id="PTHR30204">
    <property type="entry name" value="REDOX-CYCLING DRUG-SENSING TRANSCRIPTIONAL ACTIVATOR SOXR"/>
    <property type="match status" value="1"/>
</dbReference>
<dbReference type="GO" id="GO:0003700">
    <property type="term" value="F:DNA-binding transcription factor activity"/>
    <property type="evidence" value="ECO:0007669"/>
    <property type="project" value="InterPro"/>
</dbReference>
<dbReference type="STRING" id="641025.SAMN05421507_10162"/>
<dbReference type="SUPFAM" id="SSF46955">
    <property type="entry name" value="Putative DNA-binding domain"/>
    <property type="match status" value="1"/>
</dbReference>
<dbReference type="RefSeq" id="WP_090094562.1">
    <property type="nucleotide sequence ID" value="NZ_FNIX01000001.1"/>
</dbReference>
<gene>
    <name evidence="6" type="ORF">SAMN05421507_10162</name>
</gene>
<evidence type="ECO:0000256" key="3">
    <source>
        <dbReference type="ARBA" id="ARBA00023125"/>
    </source>
</evidence>
<dbReference type="InterPro" id="IPR047057">
    <property type="entry name" value="MerR_fam"/>
</dbReference>
<keyword evidence="2" id="KW-0805">Transcription regulation</keyword>
<dbReference type="EMBL" id="FNIX01000001">
    <property type="protein sequence ID" value="SDN71964.1"/>
    <property type="molecule type" value="Genomic_DNA"/>
</dbReference>
<evidence type="ECO:0000256" key="1">
    <source>
        <dbReference type="ARBA" id="ARBA00022491"/>
    </source>
</evidence>
<keyword evidence="4" id="KW-0804">Transcription</keyword>
<reference evidence="7" key="1">
    <citation type="submission" date="2016-10" db="EMBL/GenBank/DDBJ databases">
        <authorList>
            <person name="Varghese N."/>
            <person name="Submissions S."/>
        </authorList>
    </citation>
    <scope>NUCLEOTIDE SEQUENCE [LARGE SCALE GENOMIC DNA]</scope>
    <source>
        <strain evidence="7">CGMCC 4.6609</strain>
    </source>
</reference>